<proteinExistence type="predicted"/>
<feature type="chain" id="PRO_5014352290" evidence="1">
    <location>
        <begin position="21"/>
        <end position="186"/>
    </location>
</feature>
<dbReference type="AlphaFoldDB" id="A0A2J6Q2X0"/>
<evidence type="ECO:0000313" key="2">
    <source>
        <dbReference type="EMBL" id="PMD20610.1"/>
    </source>
</evidence>
<gene>
    <name evidence="2" type="ORF">NA56DRAFT_646279</name>
</gene>
<evidence type="ECO:0000313" key="3">
    <source>
        <dbReference type="Proteomes" id="UP000235672"/>
    </source>
</evidence>
<name>A0A2J6Q2X0_9HELO</name>
<reference evidence="2 3" key="1">
    <citation type="submission" date="2016-05" db="EMBL/GenBank/DDBJ databases">
        <title>A degradative enzymes factory behind the ericoid mycorrhizal symbiosis.</title>
        <authorList>
            <consortium name="DOE Joint Genome Institute"/>
            <person name="Martino E."/>
            <person name="Morin E."/>
            <person name="Grelet G."/>
            <person name="Kuo A."/>
            <person name="Kohler A."/>
            <person name="Daghino S."/>
            <person name="Barry K."/>
            <person name="Choi C."/>
            <person name="Cichocki N."/>
            <person name="Clum A."/>
            <person name="Copeland A."/>
            <person name="Hainaut M."/>
            <person name="Haridas S."/>
            <person name="Labutti K."/>
            <person name="Lindquist E."/>
            <person name="Lipzen A."/>
            <person name="Khouja H.-R."/>
            <person name="Murat C."/>
            <person name="Ohm R."/>
            <person name="Olson A."/>
            <person name="Spatafora J."/>
            <person name="Veneault-Fourrey C."/>
            <person name="Henrissat B."/>
            <person name="Grigoriev I."/>
            <person name="Martin F."/>
            <person name="Perotto S."/>
        </authorList>
    </citation>
    <scope>NUCLEOTIDE SEQUENCE [LARGE SCALE GENOMIC DNA]</scope>
    <source>
        <strain evidence="2 3">UAMH 7357</strain>
    </source>
</reference>
<keyword evidence="1" id="KW-0732">Signal</keyword>
<sequence length="186" mass="20252">MMHNLTAFLALLFQVASALAVPGPENQAHCTDHPIFTLHNITYSDETIYSTSAHLAVAGASIQFNLTNTAVSYTTECSASVGDWAWPTFFWGDIVYNCKVPAGDDAVQVSTNFTYSTSGNIQLNSTWSCGEWGKTKSFVGMASGVVKLDCNTTSWQNTNWTLGELWSTSDTTCKPYTLDLTPNVSH</sequence>
<protein>
    <submittedName>
        <fullName evidence="2">Uncharacterized protein</fullName>
    </submittedName>
</protein>
<dbReference type="Proteomes" id="UP000235672">
    <property type="component" value="Unassembled WGS sequence"/>
</dbReference>
<feature type="signal peptide" evidence="1">
    <location>
        <begin position="1"/>
        <end position="20"/>
    </location>
</feature>
<dbReference type="OrthoDB" id="3539798at2759"/>
<accession>A0A2J6Q2X0</accession>
<keyword evidence="3" id="KW-1185">Reference proteome</keyword>
<dbReference type="EMBL" id="KZ613484">
    <property type="protein sequence ID" value="PMD20610.1"/>
    <property type="molecule type" value="Genomic_DNA"/>
</dbReference>
<evidence type="ECO:0000256" key="1">
    <source>
        <dbReference type="SAM" id="SignalP"/>
    </source>
</evidence>
<organism evidence="2 3">
    <name type="scientific">Hyaloscypha hepaticicola</name>
    <dbReference type="NCBI Taxonomy" id="2082293"/>
    <lineage>
        <taxon>Eukaryota</taxon>
        <taxon>Fungi</taxon>
        <taxon>Dikarya</taxon>
        <taxon>Ascomycota</taxon>
        <taxon>Pezizomycotina</taxon>
        <taxon>Leotiomycetes</taxon>
        <taxon>Helotiales</taxon>
        <taxon>Hyaloscyphaceae</taxon>
        <taxon>Hyaloscypha</taxon>
    </lineage>
</organism>